<sequence length="184" mass="21005">MELILQDEKGDRIHASIDKKNNLPATLWGDLAFQMQSHLSRSTDEPLIVVLQLMKTHKFREVLQLIGKTAKELKEGLIGDADNGYPTELDTLIEKKLMFKVRIKDSNINKNDNVYKVVKFIDDEALLKEYCHPSLIHSLTTPIKNSISNCGSSQTEDVIDLTESYILIMANTLEFGQHMQMMRD</sequence>
<gene>
    <name evidence="1" type="ORF">KY290_036587</name>
</gene>
<name>A0ABQ7TUQ4_SOLTU</name>
<evidence type="ECO:0000313" key="1">
    <source>
        <dbReference type="EMBL" id="KAH0737882.1"/>
    </source>
</evidence>
<organism evidence="1 2">
    <name type="scientific">Solanum tuberosum</name>
    <name type="common">Potato</name>
    <dbReference type="NCBI Taxonomy" id="4113"/>
    <lineage>
        <taxon>Eukaryota</taxon>
        <taxon>Viridiplantae</taxon>
        <taxon>Streptophyta</taxon>
        <taxon>Embryophyta</taxon>
        <taxon>Tracheophyta</taxon>
        <taxon>Spermatophyta</taxon>
        <taxon>Magnoliopsida</taxon>
        <taxon>eudicotyledons</taxon>
        <taxon>Gunneridae</taxon>
        <taxon>Pentapetalae</taxon>
        <taxon>asterids</taxon>
        <taxon>lamiids</taxon>
        <taxon>Solanales</taxon>
        <taxon>Solanaceae</taxon>
        <taxon>Solanoideae</taxon>
        <taxon>Solaneae</taxon>
        <taxon>Solanum</taxon>
    </lineage>
</organism>
<dbReference type="Proteomes" id="UP000826656">
    <property type="component" value="Unassembled WGS sequence"/>
</dbReference>
<proteinExistence type="predicted"/>
<dbReference type="Gene3D" id="2.40.50.140">
    <property type="entry name" value="Nucleic acid-binding proteins"/>
    <property type="match status" value="1"/>
</dbReference>
<keyword evidence="2" id="KW-1185">Reference proteome</keyword>
<comment type="caution">
    <text evidence="1">The sequence shown here is derived from an EMBL/GenBank/DDBJ whole genome shotgun (WGS) entry which is preliminary data.</text>
</comment>
<dbReference type="EMBL" id="JAIVGD010000028">
    <property type="protein sequence ID" value="KAH0737882.1"/>
    <property type="molecule type" value="Genomic_DNA"/>
</dbReference>
<protein>
    <submittedName>
        <fullName evidence="1">Uncharacterized protein</fullName>
    </submittedName>
</protein>
<evidence type="ECO:0000313" key="2">
    <source>
        <dbReference type="Proteomes" id="UP000826656"/>
    </source>
</evidence>
<accession>A0ABQ7TUQ4</accession>
<reference evidence="1 2" key="1">
    <citation type="journal article" date="2021" name="bioRxiv">
        <title>Chromosome-scale and haplotype-resolved genome assembly of a tetraploid potato cultivar.</title>
        <authorList>
            <person name="Sun H."/>
            <person name="Jiao W.-B."/>
            <person name="Krause K."/>
            <person name="Campoy J.A."/>
            <person name="Goel M."/>
            <person name="Folz-Donahue K."/>
            <person name="Kukat C."/>
            <person name="Huettel B."/>
            <person name="Schneeberger K."/>
        </authorList>
    </citation>
    <scope>NUCLEOTIDE SEQUENCE [LARGE SCALE GENOMIC DNA]</scope>
    <source>
        <strain evidence="1">SolTubOtavaFocal</strain>
        <tissue evidence="1">Leaves</tissue>
    </source>
</reference>
<dbReference type="InterPro" id="IPR012340">
    <property type="entry name" value="NA-bd_OB-fold"/>
</dbReference>